<evidence type="ECO:0000313" key="4">
    <source>
        <dbReference type="EMBL" id="MDC0718717.1"/>
    </source>
</evidence>
<feature type="chain" id="PRO_5046626093" evidence="2">
    <location>
        <begin position="23"/>
        <end position="598"/>
    </location>
</feature>
<gene>
    <name evidence="4" type="ORF">POL25_17575</name>
</gene>
<feature type="compositionally biased region" description="Low complexity" evidence="1">
    <location>
        <begin position="30"/>
        <end position="48"/>
    </location>
</feature>
<reference evidence="4 5" key="1">
    <citation type="submission" date="2022-11" db="EMBL/GenBank/DDBJ databases">
        <title>Minimal conservation of predation-associated metabolite biosynthetic gene clusters underscores biosynthetic potential of Myxococcota including descriptions for ten novel species: Archangium lansinium sp. nov., Myxococcus landrumus sp. nov., Nannocystis bai.</title>
        <authorList>
            <person name="Ahearne A."/>
            <person name="Stevens C."/>
            <person name="Dowd S."/>
        </authorList>
    </citation>
    <scope>NUCLEOTIDE SEQUENCE [LARGE SCALE GENOMIC DNA]</scope>
    <source>
        <strain evidence="4 5">BB15-2</strain>
    </source>
</reference>
<keyword evidence="2" id="KW-0732">Signal</keyword>
<feature type="compositionally biased region" description="Low complexity" evidence="1">
    <location>
        <begin position="56"/>
        <end position="72"/>
    </location>
</feature>
<sequence length="598" mass="62104">MVRSLSCVPLALVLAACGDSTGQVTGSANPTSATAPGTSSTTGEPPTSDVTSGEPTTSSATGTSDSTASEPTTTPPGPCPQGQIVCAGDLAQVCDGMGGFSDETACSSACAPGIGCVDCVPGTKQCDGQDELVCNTEGTAYEPGQYCDPLLGLSCDGQGGGCVGACAKLGSLSYIGCEYYPTVTQQYDIFDLNNPFAVAISNAAEATAMVTITRGDELVAQVTVPAEDVKVITLPFVPELIQGSGPTKHAKKGAYRLRATKPVTVYQFMPLNASQSNDASLLLPVNTWTGNYVVASWQYWDDYLLPGFYSVVASRDNTIVKLQGPPGGTNTQAGGGVDAKGSGMALLNTGDVLTVYSAAGGDLTGSFVHADKPVQVIGGHECTQVPIGVVACDHLEESLFPLETLSGEYFVGPPVQTPDNALEKATFVRIIAAEDDTNLVYTPDQNAAKKIAKAGEFIEIATSVARFKVDADKRVLVVQYMVSQEAGYGTSDPAMVQAVPILQYRDNYIVYANKLWVQNFADIIAPDGATITVDGAMVTGFKPIGAGYSMAHLELPDTATGGHSMSSNVKFGVSTYGVMDYGSYWYPGGLDLALLPPE</sequence>
<evidence type="ECO:0000259" key="3">
    <source>
        <dbReference type="Pfam" id="PF17517"/>
    </source>
</evidence>
<name>A0ABT5DYK3_9BACT</name>
<organism evidence="4 5">
    <name type="scientific">Nannocystis bainbridge</name>
    <dbReference type="NCBI Taxonomy" id="2995303"/>
    <lineage>
        <taxon>Bacteria</taxon>
        <taxon>Pseudomonadati</taxon>
        <taxon>Myxococcota</taxon>
        <taxon>Polyangia</taxon>
        <taxon>Nannocystales</taxon>
        <taxon>Nannocystaceae</taxon>
        <taxon>Nannocystis</taxon>
    </lineage>
</organism>
<dbReference type="PROSITE" id="PS51257">
    <property type="entry name" value="PROKAR_LIPOPROTEIN"/>
    <property type="match status" value="1"/>
</dbReference>
<dbReference type="RefSeq" id="WP_272087194.1">
    <property type="nucleotide sequence ID" value="NZ_JAQNDL010000001.1"/>
</dbReference>
<evidence type="ECO:0000256" key="1">
    <source>
        <dbReference type="SAM" id="MobiDB-lite"/>
    </source>
</evidence>
<feature type="signal peptide" evidence="2">
    <location>
        <begin position="1"/>
        <end position="22"/>
    </location>
</feature>
<dbReference type="Proteomes" id="UP001221686">
    <property type="component" value="Unassembled WGS sequence"/>
</dbReference>
<dbReference type="PANTHER" id="PTHR46534">
    <property type="entry name" value="IGGFC_BINDING DOMAIN-CONTAINING PROTEIN"/>
    <property type="match status" value="1"/>
</dbReference>
<proteinExistence type="predicted"/>
<feature type="region of interest" description="Disordered" evidence="1">
    <location>
        <begin position="22"/>
        <end position="77"/>
    </location>
</feature>
<dbReference type="EMBL" id="JAQNDL010000001">
    <property type="protein sequence ID" value="MDC0718717.1"/>
    <property type="molecule type" value="Genomic_DNA"/>
</dbReference>
<accession>A0ABT5DYK3</accession>
<evidence type="ECO:0000313" key="5">
    <source>
        <dbReference type="Proteomes" id="UP001221686"/>
    </source>
</evidence>
<keyword evidence="5" id="KW-1185">Reference proteome</keyword>
<evidence type="ECO:0000256" key="2">
    <source>
        <dbReference type="SAM" id="SignalP"/>
    </source>
</evidence>
<dbReference type="InterPro" id="IPR035234">
    <property type="entry name" value="IgGFc-bd_N"/>
</dbReference>
<comment type="caution">
    <text evidence="4">The sequence shown here is derived from an EMBL/GenBank/DDBJ whole genome shotgun (WGS) entry which is preliminary data.</text>
</comment>
<feature type="domain" description="IgGFc-binding protein N-terminal" evidence="3">
    <location>
        <begin position="278"/>
        <end position="577"/>
    </location>
</feature>
<dbReference type="PANTHER" id="PTHR46534:SF1">
    <property type="entry name" value="IGGFC-BINDING PROTEIN N-TERMINAL DOMAIN-CONTAINING PROTEIN"/>
    <property type="match status" value="1"/>
</dbReference>
<dbReference type="Pfam" id="PF17517">
    <property type="entry name" value="IgGFc_binding"/>
    <property type="match status" value="1"/>
</dbReference>
<protein>
    <submittedName>
        <fullName evidence="4">IgGFc-binding protein</fullName>
    </submittedName>
</protein>